<reference evidence="3" key="1">
    <citation type="submission" date="2024-10" db="EMBL/GenBank/DDBJ databases">
        <authorList>
            <person name="Ryan C."/>
        </authorList>
    </citation>
    <scope>NUCLEOTIDE SEQUENCE [LARGE SCALE GENOMIC DNA]</scope>
</reference>
<dbReference type="InterPro" id="IPR046349">
    <property type="entry name" value="C1-like_sf"/>
</dbReference>
<dbReference type="AlphaFoldDB" id="A0ABC9AQQ2"/>
<dbReference type="InterPro" id="IPR004146">
    <property type="entry name" value="DC1"/>
</dbReference>
<evidence type="ECO:0000256" key="1">
    <source>
        <dbReference type="ARBA" id="ARBA00022737"/>
    </source>
</evidence>
<protein>
    <recommendedName>
        <fullName evidence="2">DC1 domain-containing protein</fullName>
    </recommendedName>
</protein>
<dbReference type="PANTHER" id="PTHR47841:SF7">
    <property type="entry name" value="CYSTEINE_HISTIDINE-RICH C1 DOMAIN PROTEIN"/>
    <property type="match status" value="1"/>
</dbReference>
<sequence>MADDGSIISHFSHPGHELVKRHYTGPFRCDMCWEALSGCQGYGCRAGCDFAIHDTCAGHPQALLSPEHHPHQLVLLQQTRRDAPRACDVCAGGCAAGCFLYRCPPCGFDMHPRCVRLPPVVRSARHHPARHDLTLVVVRDDEGRRRCAACHRGRHGGARAWYYRCTVCSNLDFHVSCAAADGGEVNAAAAASRAVHGHAAGPVGAAAGNGGEGELALARIKARRDLNYAIAIANIRASGAAAVADLSGDYPTRRF</sequence>
<feature type="domain" description="DC1" evidence="2">
    <location>
        <begin position="11"/>
        <end position="57"/>
    </location>
</feature>
<evidence type="ECO:0000313" key="3">
    <source>
        <dbReference type="EMBL" id="CAL4982659.1"/>
    </source>
</evidence>
<dbReference type="SUPFAM" id="SSF57889">
    <property type="entry name" value="Cysteine-rich domain"/>
    <property type="match status" value="2"/>
</dbReference>
<proteinExistence type="predicted"/>
<dbReference type="Proteomes" id="UP001497457">
    <property type="component" value="Chromosome 22rd"/>
</dbReference>
<gene>
    <name evidence="3" type="ORF">URODEC1_LOCUS56718</name>
</gene>
<name>A0ABC9AQQ2_9POAL</name>
<evidence type="ECO:0000313" key="4">
    <source>
        <dbReference type="Proteomes" id="UP001497457"/>
    </source>
</evidence>
<accession>A0ABC9AQQ2</accession>
<dbReference type="PANTHER" id="PTHR47841">
    <property type="entry name" value="DIACYLGLYCEROL KINASE THETA-LIKE-RELATED"/>
    <property type="match status" value="1"/>
</dbReference>
<keyword evidence="4" id="KW-1185">Reference proteome</keyword>
<organism evidence="3 4">
    <name type="scientific">Urochloa decumbens</name>
    <dbReference type="NCBI Taxonomy" id="240449"/>
    <lineage>
        <taxon>Eukaryota</taxon>
        <taxon>Viridiplantae</taxon>
        <taxon>Streptophyta</taxon>
        <taxon>Embryophyta</taxon>
        <taxon>Tracheophyta</taxon>
        <taxon>Spermatophyta</taxon>
        <taxon>Magnoliopsida</taxon>
        <taxon>Liliopsida</taxon>
        <taxon>Poales</taxon>
        <taxon>Poaceae</taxon>
        <taxon>PACMAD clade</taxon>
        <taxon>Panicoideae</taxon>
        <taxon>Panicodae</taxon>
        <taxon>Paniceae</taxon>
        <taxon>Melinidinae</taxon>
        <taxon>Urochloa</taxon>
    </lineage>
</organism>
<dbReference type="Gene3D" id="3.30.60.20">
    <property type="match status" value="1"/>
</dbReference>
<dbReference type="Pfam" id="PF03107">
    <property type="entry name" value="C1_2"/>
    <property type="match status" value="3"/>
</dbReference>
<keyword evidence="1" id="KW-0677">Repeat</keyword>
<feature type="domain" description="DC1" evidence="2">
    <location>
        <begin position="127"/>
        <end position="178"/>
    </location>
</feature>
<dbReference type="EMBL" id="OZ075132">
    <property type="protein sequence ID" value="CAL4982659.1"/>
    <property type="molecule type" value="Genomic_DNA"/>
</dbReference>
<feature type="domain" description="DC1" evidence="2">
    <location>
        <begin position="68"/>
        <end position="115"/>
    </location>
</feature>
<evidence type="ECO:0000259" key="2">
    <source>
        <dbReference type="Pfam" id="PF03107"/>
    </source>
</evidence>